<comment type="subcellular location">
    <subcellularLocation>
        <location evidence="2">Membrane</location>
        <topology evidence="2">Single-pass membrane protein</topology>
    </subcellularLocation>
</comment>
<keyword evidence="8" id="KW-0560">Oxidoreductase</keyword>
<dbReference type="GO" id="GO:0020037">
    <property type="term" value="F:heme binding"/>
    <property type="evidence" value="ECO:0007669"/>
    <property type="project" value="InterPro"/>
</dbReference>
<dbReference type="Gene3D" id="1.10.630.10">
    <property type="entry name" value="Cytochrome P450"/>
    <property type="match status" value="1"/>
</dbReference>
<evidence type="ECO:0000256" key="6">
    <source>
        <dbReference type="ARBA" id="ARBA00022723"/>
    </source>
</evidence>
<comment type="cofactor">
    <cofactor evidence="1">
        <name>heme</name>
        <dbReference type="ChEBI" id="CHEBI:30413"/>
    </cofactor>
</comment>
<keyword evidence="5 12" id="KW-0812">Transmembrane</keyword>
<dbReference type="EMBL" id="JAYKXP010000044">
    <property type="protein sequence ID" value="KAK7037783.1"/>
    <property type="molecule type" value="Genomic_DNA"/>
</dbReference>
<dbReference type="InterPro" id="IPR036396">
    <property type="entry name" value="Cyt_P450_sf"/>
</dbReference>
<dbReference type="PANTHER" id="PTHR46300:SF2">
    <property type="entry name" value="CYTOCHROME P450 MONOOXYGENASE ALNH-RELATED"/>
    <property type="match status" value="1"/>
</dbReference>
<evidence type="ECO:0000256" key="2">
    <source>
        <dbReference type="ARBA" id="ARBA00004167"/>
    </source>
</evidence>
<keyword evidence="6" id="KW-0479">Metal-binding</keyword>
<dbReference type="GO" id="GO:0016705">
    <property type="term" value="F:oxidoreductase activity, acting on paired donors, with incorporation or reduction of molecular oxygen"/>
    <property type="evidence" value="ECO:0007669"/>
    <property type="project" value="InterPro"/>
</dbReference>
<accession>A0AAW0CIG0</accession>
<evidence type="ECO:0000256" key="1">
    <source>
        <dbReference type="ARBA" id="ARBA00001971"/>
    </source>
</evidence>
<protein>
    <recommendedName>
        <fullName evidence="15">Cytochrome P450</fullName>
    </recommendedName>
</protein>
<keyword evidence="7 12" id="KW-1133">Transmembrane helix</keyword>
<evidence type="ECO:0000313" key="13">
    <source>
        <dbReference type="EMBL" id="KAK7037783.1"/>
    </source>
</evidence>
<keyword evidence="14" id="KW-1185">Reference proteome</keyword>
<keyword evidence="4" id="KW-0349">Heme</keyword>
<dbReference type="PANTHER" id="PTHR46300">
    <property type="entry name" value="P450, PUTATIVE (EUROFUNG)-RELATED-RELATED"/>
    <property type="match status" value="1"/>
</dbReference>
<dbReference type="GO" id="GO:0016020">
    <property type="term" value="C:membrane"/>
    <property type="evidence" value="ECO:0007669"/>
    <property type="project" value="UniProtKB-SubCell"/>
</dbReference>
<dbReference type="GO" id="GO:0005506">
    <property type="term" value="F:iron ion binding"/>
    <property type="evidence" value="ECO:0007669"/>
    <property type="project" value="InterPro"/>
</dbReference>
<evidence type="ECO:0000313" key="14">
    <source>
        <dbReference type="Proteomes" id="UP001383192"/>
    </source>
</evidence>
<evidence type="ECO:0000256" key="8">
    <source>
        <dbReference type="ARBA" id="ARBA00023002"/>
    </source>
</evidence>
<name>A0AAW0CIG0_9AGAR</name>
<keyword evidence="11 12" id="KW-0472">Membrane</keyword>
<dbReference type="Proteomes" id="UP001383192">
    <property type="component" value="Unassembled WGS sequence"/>
</dbReference>
<evidence type="ECO:0000256" key="7">
    <source>
        <dbReference type="ARBA" id="ARBA00022989"/>
    </source>
</evidence>
<gene>
    <name evidence="13" type="ORF">VNI00_010744</name>
</gene>
<dbReference type="Pfam" id="PF00067">
    <property type="entry name" value="p450"/>
    <property type="match status" value="1"/>
</dbReference>
<evidence type="ECO:0000256" key="12">
    <source>
        <dbReference type="SAM" id="Phobius"/>
    </source>
</evidence>
<dbReference type="SUPFAM" id="SSF48264">
    <property type="entry name" value="Cytochrome P450"/>
    <property type="match status" value="1"/>
</dbReference>
<evidence type="ECO:0008006" key="15">
    <source>
        <dbReference type="Google" id="ProtNLM"/>
    </source>
</evidence>
<feature type="transmembrane region" description="Helical" evidence="12">
    <location>
        <begin position="12"/>
        <end position="31"/>
    </location>
</feature>
<sequence length="117" mass="13347">MQWAPEIMYDLTTYGCIAAILVLAAILTKLLSSHVQSNSQYPPGPPKRLFFGNLGEIPRKKPWLAYTEWAKMYGDVMYLKFMKDDVIVLSSIDVARDLFDKRSRVYSGRPNENIATV</sequence>
<evidence type="ECO:0000256" key="4">
    <source>
        <dbReference type="ARBA" id="ARBA00022617"/>
    </source>
</evidence>
<proteinExistence type="inferred from homology"/>
<keyword evidence="9" id="KW-0408">Iron</keyword>
<evidence type="ECO:0000256" key="10">
    <source>
        <dbReference type="ARBA" id="ARBA00023033"/>
    </source>
</evidence>
<dbReference type="InterPro" id="IPR050364">
    <property type="entry name" value="Cytochrome_P450_fung"/>
</dbReference>
<dbReference type="InterPro" id="IPR001128">
    <property type="entry name" value="Cyt_P450"/>
</dbReference>
<comment type="caution">
    <text evidence="13">The sequence shown here is derived from an EMBL/GenBank/DDBJ whole genome shotgun (WGS) entry which is preliminary data.</text>
</comment>
<reference evidence="13 14" key="1">
    <citation type="submission" date="2024-01" db="EMBL/GenBank/DDBJ databases">
        <title>A draft genome for a cacao thread blight-causing isolate of Paramarasmius palmivorus.</title>
        <authorList>
            <person name="Baruah I.K."/>
            <person name="Bukari Y."/>
            <person name="Amoako-Attah I."/>
            <person name="Meinhardt L.W."/>
            <person name="Bailey B.A."/>
            <person name="Cohen S.P."/>
        </authorList>
    </citation>
    <scope>NUCLEOTIDE SEQUENCE [LARGE SCALE GENOMIC DNA]</scope>
    <source>
        <strain evidence="13 14">GH-12</strain>
    </source>
</reference>
<evidence type="ECO:0000256" key="5">
    <source>
        <dbReference type="ARBA" id="ARBA00022692"/>
    </source>
</evidence>
<dbReference type="AlphaFoldDB" id="A0AAW0CIG0"/>
<dbReference type="GO" id="GO:0004497">
    <property type="term" value="F:monooxygenase activity"/>
    <property type="evidence" value="ECO:0007669"/>
    <property type="project" value="UniProtKB-KW"/>
</dbReference>
<organism evidence="13 14">
    <name type="scientific">Paramarasmius palmivorus</name>
    <dbReference type="NCBI Taxonomy" id="297713"/>
    <lineage>
        <taxon>Eukaryota</taxon>
        <taxon>Fungi</taxon>
        <taxon>Dikarya</taxon>
        <taxon>Basidiomycota</taxon>
        <taxon>Agaricomycotina</taxon>
        <taxon>Agaricomycetes</taxon>
        <taxon>Agaricomycetidae</taxon>
        <taxon>Agaricales</taxon>
        <taxon>Marasmiineae</taxon>
        <taxon>Marasmiaceae</taxon>
        <taxon>Paramarasmius</taxon>
    </lineage>
</organism>
<keyword evidence="10" id="KW-0503">Monooxygenase</keyword>
<evidence type="ECO:0000256" key="3">
    <source>
        <dbReference type="ARBA" id="ARBA00010617"/>
    </source>
</evidence>
<evidence type="ECO:0000256" key="11">
    <source>
        <dbReference type="ARBA" id="ARBA00023136"/>
    </source>
</evidence>
<evidence type="ECO:0000256" key="9">
    <source>
        <dbReference type="ARBA" id="ARBA00023004"/>
    </source>
</evidence>
<comment type="similarity">
    <text evidence="3">Belongs to the cytochrome P450 family.</text>
</comment>